<feature type="domain" description="ZAD" evidence="14">
    <location>
        <begin position="4"/>
        <end position="79"/>
    </location>
</feature>
<dbReference type="PROSITE" id="PS00028">
    <property type="entry name" value="ZINC_FINGER_C2H2_1"/>
    <property type="match status" value="9"/>
</dbReference>
<evidence type="ECO:0000313" key="15">
    <source>
        <dbReference type="EMBL" id="KFB39019.1"/>
    </source>
</evidence>
<evidence type="ECO:0000313" key="16">
    <source>
        <dbReference type="EnsemblMetazoa" id="ASIC006728-PA"/>
    </source>
</evidence>
<dbReference type="PROSITE" id="PS51915">
    <property type="entry name" value="ZAD"/>
    <property type="match status" value="1"/>
</dbReference>
<dbReference type="SMART" id="SM00868">
    <property type="entry name" value="zf-AD"/>
    <property type="match status" value="2"/>
</dbReference>
<reference evidence="16" key="2">
    <citation type="submission" date="2020-05" db="UniProtKB">
        <authorList>
            <consortium name="EnsemblMetazoa"/>
        </authorList>
    </citation>
    <scope>IDENTIFICATION</scope>
</reference>
<evidence type="ECO:0000256" key="4">
    <source>
        <dbReference type="ARBA" id="ARBA00022771"/>
    </source>
</evidence>
<dbReference type="GO" id="GO:0008270">
    <property type="term" value="F:zinc ion binding"/>
    <property type="evidence" value="ECO:0007669"/>
    <property type="project" value="UniProtKB-UniRule"/>
</dbReference>
<dbReference type="InterPro" id="IPR013087">
    <property type="entry name" value="Znf_C2H2_type"/>
</dbReference>
<feature type="domain" description="C2H2-type" evidence="13">
    <location>
        <begin position="675"/>
        <end position="702"/>
    </location>
</feature>
<feature type="domain" description="C2H2-type" evidence="13">
    <location>
        <begin position="628"/>
        <end position="657"/>
    </location>
</feature>
<feature type="domain" description="C2H2-type" evidence="13">
    <location>
        <begin position="813"/>
        <end position="843"/>
    </location>
</feature>
<dbReference type="EMBL" id="ATLV01014577">
    <property type="status" value="NOT_ANNOTATED_CDS"/>
    <property type="molecule type" value="Genomic_DNA"/>
</dbReference>
<dbReference type="GO" id="GO:0048729">
    <property type="term" value="P:tissue morphogenesis"/>
    <property type="evidence" value="ECO:0007669"/>
    <property type="project" value="UniProtKB-ARBA"/>
</dbReference>
<feature type="binding site" evidence="11">
    <location>
        <position position="9"/>
    </location>
    <ligand>
        <name>Zn(2+)</name>
        <dbReference type="ChEBI" id="CHEBI:29105"/>
    </ligand>
</feature>
<dbReference type="Pfam" id="PF00096">
    <property type="entry name" value="zf-C2H2"/>
    <property type="match status" value="2"/>
</dbReference>
<evidence type="ECO:0000256" key="3">
    <source>
        <dbReference type="ARBA" id="ARBA00022737"/>
    </source>
</evidence>
<dbReference type="EnsemblMetazoa" id="ASIC006728-RA">
    <property type="protein sequence ID" value="ASIC006728-PA"/>
    <property type="gene ID" value="ASIC006728"/>
</dbReference>
<protein>
    <submittedName>
        <fullName evidence="15 16">Zinc finger protein</fullName>
    </submittedName>
</protein>
<dbReference type="SUPFAM" id="SSF57716">
    <property type="entry name" value="Glucocorticoid receptor-like (DNA-binding domain)"/>
    <property type="match status" value="1"/>
</dbReference>
<evidence type="ECO:0000256" key="8">
    <source>
        <dbReference type="ARBA" id="ARBA00023163"/>
    </source>
</evidence>
<dbReference type="InterPro" id="IPR036236">
    <property type="entry name" value="Znf_C2H2_sf"/>
</dbReference>
<dbReference type="GO" id="GO:0010468">
    <property type="term" value="P:regulation of gene expression"/>
    <property type="evidence" value="ECO:0007669"/>
    <property type="project" value="TreeGrafter"/>
</dbReference>
<keyword evidence="4 10" id="KW-0863">Zinc-finger</keyword>
<dbReference type="Gene3D" id="3.30.160.60">
    <property type="entry name" value="Classic Zinc Finger"/>
    <property type="match status" value="9"/>
</dbReference>
<dbReference type="PROSITE" id="PS50157">
    <property type="entry name" value="ZINC_FINGER_C2H2_2"/>
    <property type="match status" value="12"/>
</dbReference>
<feature type="binding site" evidence="11">
    <location>
        <position position="6"/>
    </location>
    <ligand>
        <name>Zn(2+)</name>
        <dbReference type="ChEBI" id="CHEBI:29105"/>
    </ligand>
</feature>
<feature type="domain" description="C2H2-type" evidence="13">
    <location>
        <begin position="872"/>
        <end position="902"/>
    </location>
</feature>
<feature type="domain" description="C2H2-type" evidence="13">
    <location>
        <begin position="437"/>
        <end position="464"/>
    </location>
</feature>
<dbReference type="STRING" id="74873.A0A084VM25"/>
<dbReference type="EMBL" id="KE524975">
    <property type="protein sequence ID" value="KFB39019.1"/>
    <property type="molecule type" value="Genomic_DNA"/>
</dbReference>
<feature type="compositionally biased region" description="Basic and acidic residues" evidence="12">
    <location>
        <begin position="293"/>
        <end position="304"/>
    </location>
</feature>
<organism evidence="15">
    <name type="scientific">Anopheles sinensis</name>
    <name type="common">Mosquito</name>
    <dbReference type="NCBI Taxonomy" id="74873"/>
    <lineage>
        <taxon>Eukaryota</taxon>
        <taxon>Metazoa</taxon>
        <taxon>Ecdysozoa</taxon>
        <taxon>Arthropoda</taxon>
        <taxon>Hexapoda</taxon>
        <taxon>Insecta</taxon>
        <taxon>Pterygota</taxon>
        <taxon>Neoptera</taxon>
        <taxon>Endopterygota</taxon>
        <taxon>Diptera</taxon>
        <taxon>Nematocera</taxon>
        <taxon>Culicoidea</taxon>
        <taxon>Culicidae</taxon>
        <taxon>Anophelinae</taxon>
        <taxon>Anopheles</taxon>
    </lineage>
</organism>
<dbReference type="Pfam" id="PF12874">
    <property type="entry name" value="zf-met"/>
    <property type="match status" value="1"/>
</dbReference>
<reference evidence="15 17" key="1">
    <citation type="journal article" date="2014" name="BMC Genomics">
        <title>Genome sequence of Anopheles sinensis provides insight into genetics basis of mosquito competence for malaria parasites.</title>
        <authorList>
            <person name="Zhou D."/>
            <person name="Zhang D."/>
            <person name="Ding G."/>
            <person name="Shi L."/>
            <person name="Hou Q."/>
            <person name="Ye Y."/>
            <person name="Xu Y."/>
            <person name="Zhou H."/>
            <person name="Xiong C."/>
            <person name="Li S."/>
            <person name="Yu J."/>
            <person name="Hong S."/>
            <person name="Yu X."/>
            <person name="Zou P."/>
            <person name="Chen C."/>
            <person name="Chang X."/>
            <person name="Wang W."/>
            <person name="Lv Y."/>
            <person name="Sun Y."/>
            <person name="Ma L."/>
            <person name="Shen B."/>
            <person name="Zhu C."/>
        </authorList>
    </citation>
    <scope>NUCLEOTIDE SEQUENCE [LARGE SCALE GENOMIC DNA]</scope>
</reference>
<keyword evidence="5 11" id="KW-0862">Zinc</keyword>
<keyword evidence="2 11" id="KW-0479">Metal-binding</keyword>
<feature type="domain" description="C2H2-type" evidence="13">
    <location>
        <begin position="757"/>
        <end position="784"/>
    </location>
</feature>
<evidence type="ECO:0000256" key="5">
    <source>
        <dbReference type="ARBA" id="ARBA00022833"/>
    </source>
</evidence>
<keyword evidence="17" id="KW-1185">Reference proteome</keyword>
<dbReference type="AlphaFoldDB" id="A0A084VM25"/>
<dbReference type="InterPro" id="IPR050331">
    <property type="entry name" value="Zinc_finger"/>
</dbReference>
<feature type="domain" description="C2H2-type" evidence="13">
    <location>
        <begin position="702"/>
        <end position="729"/>
    </location>
</feature>
<dbReference type="VEuPathDB" id="VectorBase:ASIS018521"/>
<feature type="domain" description="C2H2-type" evidence="13">
    <location>
        <begin position="156"/>
        <end position="184"/>
    </location>
</feature>
<evidence type="ECO:0000259" key="14">
    <source>
        <dbReference type="PROSITE" id="PS51915"/>
    </source>
</evidence>
<name>A0A084VM25_ANOSI</name>
<dbReference type="PANTHER" id="PTHR16515:SF49">
    <property type="entry name" value="GASTRULA ZINC FINGER PROTEIN XLCGF49.1-LIKE-RELATED"/>
    <property type="match status" value="1"/>
</dbReference>
<feature type="binding site" evidence="11">
    <location>
        <position position="55"/>
    </location>
    <ligand>
        <name>Zn(2+)</name>
        <dbReference type="ChEBI" id="CHEBI:29105"/>
    </ligand>
</feature>
<dbReference type="SUPFAM" id="SSF57667">
    <property type="entry name" value="beta-beta-alpha zinc fingers"/>
    <property type="match status" value="6"/>
</dbReference>
<evidence type="ECO:0000256" key="9">
    <source>
        <dbReference type="ARBA" id="ARBA00023242"/>
    </source>
</evidence>
<accession>A0A084VM25</accession>
<evidence type="ECO:0000256" key="10">
    <source>
        <dbReference type="PROSITE-ProRule" id="PRU00042"/>
    </source>
</evidence>
<dbReference type="PANTHER" id="PTHR16515">
    <property type="entry name" value="PR DOMAIN ZINC FINGER PROTEIN"/>
    <property type="match status" value="1"/>
</dbReference>
<comment type="subcellular location">
    <subcellularLocation>
        <location evidence="1">Nucleus</location>
    </subcellularLocation>
</comment>
<dbReference type="FunFam" id="3.30.160.60:FF:000100">
    <property type="entry name" value="Zinc finger 45-like"/>
    <property type="match status" value="1"/>
</dbReference>
<dbReference type="VEuPathDB" id="VectorBase:ASIC006728"/>
<keyword evidence="3" id="KW-0677">Repeat</keyword>
<keyword evidence="7" id="KW-0238">DNA-binding</keyword>
<feature type="domain" description="C2H2-type" evidence="13">
    <location>
        <begin position="580"/>
        <end position="609"/>
    </location>
</feature>
<evidence type="ECO:0000256" key="7">
    <source>
        <dbReference type="ARBA" id="ARBA00023125"/>
    </source>
</evidence>
<evidence type="ECO:0000256" key="11">
    <source>
        <dbReference type="PROSITE-ProRule" id="PRU01263"/>
    </source>
</evidence>
<feature type="domain" description="C2H2-type" evidence="13">
    <location>
        <begin position="785"/>
        <end position="812"/>
    </location>
</feature>
<evidence type="ECO:0000313" key="17">
    <source>
        <dbReference type="Proteomes" id="UP000030765"/>
    </source>
</evidence>
<dbReference type="OMA" id="HEMSVHT"/>
<keyword evidence="9" id="KW-0539">Nucleus</keyword>
<sequence>MLVKQCRICLGPDNDDLISVQLVQEQVTIADMIVAITGIAVTSDRRLPQNICLCCLERLKIGYQLRQQCIEADLCLRAELSTTSEELFIEKLEEDTTFAPNAPDGVKAHEESTIVEILDASEEHAEEIASVEHNVAAEQHVWQENVHYQSVEAECFPCCGCTLSFGSEHELKVHSVRSHRGSRRTKFHPLQCVCCYEKFHSRKRLEIHLAKAQRKTTTMMFQCSSCNALLPERNSIYEHLEQHEWNSLSEENDTLLRDSDVPEIREEEDETEMSDNPACVLEGIKIQIQSDSQDDHGISDHSRSESIANEDVPLEEEYDIEIKIEEASEMAEDELEDIEHEEEHHVENWEETSQFEEGDEKQQSSTENAAKMRLERIMCNIPEDTVRIVVQEECYSIVELVHHRCCCCTKFFKTKDKLEKHLAKVRQHVESIDTPKYACEYCGMQFKYSVLYVAHKRIREQQQFYMCRLCSRLMPSESRMKSHMLHTAEHAMFFKLFRENVTDRYESVQLPGERCCSCWAYFDSHKEMVDHFVSNHAAEAEERGKLKSKAQFSCGICHRRYSKELYLERHVRLATNVLQYFCKLCSFQTRSQRRIELHLYCGIHRGEMPSVELKPLENKFNVSERLRYCCFDKCKQHFTDVEALYQHAREVHAAQLTANARHTEGMLEMIEGEFLECDVCGLLFKNVTALKHHQALRSGQQCICSICGARMRSRAILLAHERTHTGERPYTCDVCDKTFTSTSTLSSHMKCHGPRQYECETCKEMFARLENLKRHIRLRHGEAIYECGVCPKKFKTPESLAAHMRSHTGEKPYKCRTESCGKRYANIGDRRRHEMSVHTLERPHKCSHCNSAFIRKRQLILHEKRHTGEKSFVCPQCGKGFYEKQFLSKHTCKLAVQAETKSV</sequence>
<proteinExistence type="predicted"/>
<feature type="domain" description="C2H2-type" evidence="13">
    <location>
        <begin position="844"/>
        <end position="871"/>
    </location>
</feature>
<dbReference type="GO" id="GO:0005634">
    <property type="term" value="C:nucleus"/>
    <property type="evidence" value="ECO:0007669"/>
    <property type="project" value="UniProtKB-SubCell"/>
</dbReference>
<dbReference type="GO" id="GO:0048598">
    <property type="term" value="P:embryonic morphogenesis"/>
    <property type="evidence" value="ECO:0007669"/>
    <property type="project" value="UniProtKB-ARBA"/>
</dbReference>
<dbReference type="SMART" id="SM00355">
    <property type="entry name" value="ZnF_C2H2"/>
    <property type="match status" value="17"/>
</dbReference>
<dbReference type="VEuPathDB" id="VectorBase:ASIS005329"/>
<evidence type="ECO:0000256" key="6">
    <source>
        <dbReference type="ARBA" id="ARBA00023015"/>
    </source>
</evidence>
<evidence type="ECO:0000256" key="12">
    <source>
        <dbReference type="SAM" id="MobiDB-lite"/>
    </source>
</evidence>
<evidence type="ECO:0000259" key="13">
    <source>
        <dbReference type="PROSITE" id="PS50157"/>
    </source>
</evidence>
<dbReference type="FunFam" id="3.30.160.60:FF:000624">
    <property type="entry name" value="zinc finger protein 697"/>
    <property type="match status" value="1"/>
</dbReference>
<dbReference type="Proteomes" id="UP000030765">
    <property type="component" value="Unassembled WGS sequence"/>
</dbReference>
<feature type="region of interest" description="Disordered" evidence="12">
    <location>
        <begin position="290"/>
        <end position="313"/>
    </location>
</feature>
<dbReference type="Gene3D" id="3.40.1800.20">
    <property type="match status" value="1"/>
</dbReference>
<dbReference type="FunFam" id="3.30.160.60:FF:000145">
    <property type="entry name" value="Zinc finger protein 574"/>
    <property type="match status" value="2"/>
</dbReference>
<evidence type="ECO:0000256" key="1">
    <source>
        <dbReference type="ARBA" id="ARBA00004123"/>
    </source>
</evidence>
<feature type="compositionally biased region" description="Acidic residues" evidence="12">
    <location>
        <begin position="349"/>
        <end position="359"/>
    </location>
</feature>
<keyword evidence="8" id="KW-0804">Transcription</keyword>
<dbReference type="OrthoDB" id="8117402at2759"/>
<dbReference type="Pfam" id="PF07776">
    <property type="entry name" value="zf-AD"/>
    <property type="match status" value="1"/>
</dbReference>
<feature type="region of interest" description="Disordered" evidence="12">
    <location>
        <begin position="332"/>
        <end position="367"/>
    </location>
</feature>
<feature type="domain" description="C2H2-type" evidence="13">
    <location>
        <begin position="730"/>
        <end position="757"/>
    </location>
</feature>
<dbReference type="InterPro" id="IPR012934">
    <property type="entry name" value="Znf_AD"/>
</dbReference>
<keyword evidence="6" id="KW-0805">Transcription regulation</keyword>
<feature type="binding site" evidence="11">
    <location>
        <position position="52"/>
    </location>
    <ligand>
        <name>Zn(2+)</name>
        <dbReference type="ChEBI" id="CHEBI:29105"/>
    </ligand>
</feature>
<gene>
    <name evidence="15" type="ORF">ZHAS_00006728</name>
</gene>
<evidence type="ECO:0000256" key="2">
    <source>
        <dbReference type="ARBA" id="ARBA00022723"/>
    </source>
</evidence>